<sequence length="159" mass="16946">MRPRGGFALLALPLAAFLTGGAAPQAAREADRHSGTTVTVAVSDLRNAKGVVRACMTRDPARFPKCRGDANAYSAIVDAQSGAITLRFSDVAPGRYAVALLHDENANGKADRAMGMMPKEGFGFSRDAKVKMGPPAFDEAAVEIDRAPRTLPIRMRYIL</sequence>
<feature type="chain" id="PRO_5032763169" evidence="1">
    <location>
        <begin position="23"/>
        <end position="159"/>
    </location>
</feature>
<dbReference type="OrthoDB" id="9788332at2"/>
<evidence type="ECO:0000313" key="3">
    <source>
        <dbReference type="Proteomes" id="UP000430272"/>
    </source>
</evidence>
<name>A0A844YC79_9SPHN</name>
<dbReference type="RefSeq" id="WP_160661716.1">
    <property type="nucleotide sequence ID" value="NZ_BAABDV010000001.1"/>
</dbReference>
<evidence type="ECO:0000313" key="2">
    <source>
        <dbReference type="EMBL" id="MXO54843.1"/>
    </source>
</evidence>
<comment type="caution">
    <text evidence="2">The sequence shown here is derived from an EMBL/GenBank/DDBJ whole genome shotgun (WGS) entry which is preliminary data.</text>
</comment>
<organism evidence="2 3">
    <name type="scientific">Qipengyuania pelagi</name>
    <dbReference type="NCBI Taxonomy" id="994320"/>
    <lineage>
        <taxon>Bacteria</taxon>
        <taxon>Pseudomonadati</taxon>
        <taxon>Pseudomonadota</taxon>
        <taxon>Alphaproteobacteria</taxon>
        <taxon>Sphingomonadales</taxon>
        <taxon>Erythrobacteraceae</taxon>
        <taxon>Qipengyuania</taxon>
    </lineage>
</organism>
<evidence type="ECO:0000256" key="1">
    <source>
        <dbReference type="SAM" id="SignalP"/>
    </source>
</evidence>
<dbReference type="EMBL" id="WTYD01000002">
    <property type="protein sequence ID" value="MXO54843.1"/>
    <property type="molecule type" value="Genomic_DNA"/>
</dbReference>
<dbReference type="InterPro" id="IPR018673">
    <property type="entry name" value="DUF2141"/>
</dbReference>
<keyword evidence="1" id="KW-0732">Signal</keyword>
<feature type="signal peptide" evidence="1">
    <location>
        <begin position="1"/>
        <end position="22"/>
    </location>
</feature>
<gene>
    <name evidence="2" type="ORF">GRI47_12610</name>
</gene>
<dbReference type="Proteomes" id="UP000430272">
    <property type="component" value="Unassembled WGS sequence"/>
</dbReference>
<protein>
    <submittedName>
        <fullName evidence="2">DUF2141 domain-containing protein</fullName>
    </submittedName>
</protein>
<reference evidence="2 3" key="1">
    <citation type="submission" date="2019-12" db="EMBL/GenBank/DDBJ databases">
        <title>Genomic-based taxomic classification of the family Erythrobacteraceae.</title>
        <authorList>
            <person name="Xu L."/>
        </authorList>
    </citation>
    <scope>NUCLEOTIDE SEQUENCE [LARGE SCALE GENOMIC DNA]</scope>
    <source>
        <strain evidence="2 3">JCM 17468</strain>
    </source>
</reference>
<dbReference type="AlphaFoldDB" id="A0A844YC79"/>
<accession>A0A844YC79</accession>
<dbReference type="Pfam" id="PF09912">
    <property type="entry name" value="DUF2141"/>
    <property type="match status" value="1"/>
</dbReference>
<proteinExistence type="predicted"/>
<keyword evidence="3" id="KW-1185">Reference proteome</keyword>